<comment type="caution">
    <text evidence="1">The sequence shown here is derived from an EMBL/GenBank/DDBJ whole genome shotgun (WGS) entry which is preliminary data.</text>
</comment>
<dbReference type="Proteomes" id="UP001060215">
    <property type="component" value="Chromosome 5"/>
</dbReference>
<proteinExistence type="predicted"/>
<protein>
    <submittedName>
        <fullName evidence="1">Calcium-transporting ATPase 12, plasma membrane-type</fullName>
    </submittedName>
</protein>
<reference evidence="1 2" key="1">
    <citation type="journal article" date="2022" name="Plant J.">
        <title>Chromosome-level genome of Camellia lanceoleosa provides a valuable resource for understanding genome evolution and self-incompatibility.</title>
        <authorList>
            <person name="Gong W."/>
            <person name="Xiao S."/>
            <person name="Wang L."/>
            <person name="Liao Z."/>
            <person name="Chang Y."/>
            <person name="Mo W."/>
            <person name="Hu G."/>
            <person name="Li W."/>
            <person name="Zhao G."/>
            <person name="Zhu H."/>
            <person name="Hu X."/>
            <person name="Ji K."/>
            <person name="Xiang X."/>
            <person name="Song Q."/>
            <person name="Yuan D."/>
            <person name="Jin S."/>
            <person name="Zhang L."/>
        </authorList>
    </citation>
    <scope>NUCLEOTIDE SEQUENCE [LARGE SCALE GENOMIC DNA]</scope>
    <source>
        <strain evidence="1">SQ_2022a</strain>
    </source>
</reference>
<keyword evidence="2" id="KW-1185">Reference proteome</keyword>
<evidence type="ECO:0000313" key="2">
    <source>
        <dbReference type="Proteomes" id="UP001060215"/>
    </source>
</evidence>
<accession>A0ACC0HH67</accession>
<dbReference type="EMBL" id="CM045762">
    <property type="protein sequence ID" value="KAI8011276.1"/>
    <property type="molecule type" value="Genomic_DNA"/>
</dbReference>
<sequence length="138" mass="14968">MELNMDMEKLKQSCSILHVQAFNSTKKRRGISMRKKDDNTINVHWKGAAEMVLAMCSHYYDVSGEIKILSMSSSSNCSSSESERSSSSSSSSDETQATLKIRVIPNPPASWHSPGSLSTTSRSGSTSHGSVSAGTYKL</sequence>
<evidence type="ECO:0000313" key="1">
    <source>
        <dbReference type="EMBL" id="KAI8011276.1"/>
    </source>
</evidence>
<gene>
    <name evidence="1" type="ORF">LOK49_LG06G02905</name>
</gene>
<name>A0ACC0HH67_9ERIC</name>
<organism evidence="1 2">
    <name type="scientific">Camellia lanceoleosa</name>
    <dbReference type="NCBI Taxonomy" id="1840588"/>
    <lineage>
        <taxon>Eukaryota</taxon>
        <taxon>Viridiplantae</taxon>
        <taxon>Streptophyta</taxon>
        <taxon>Embryophyta</taxon>
        <taxon>Tracheophyta</taxon>
        <taxon>Spermatophyta</taxon>
        <taxon>Magnoliopsida</taxon>
        <taxon>eudicotyledons</taxon>
        <taxon>Gunneridae</taxon>
        <taxon>Pentapetalae</taxon>
        <taxon>asterids</taxon>
        <taxon>Ericales</taxon>
        <taxon>Theaceae</taxon>
        <taxon>Camellia</taxon>
    </lineage>
</organism>